<reference evidence="1 2" key="1">
    <citation type="submission" date="2019-05" db="EMBL/GenBank/DDBJ databases">
        <title>Another draft genome of Portunus trituberculatus and its Hox gene families provides insights of decapod evolution.</title>
        <authorList>
            <person name="Jeong J.-H."/>
            <person name="Song I."/>
            <person name="Kim S."/>
            <person name="Choi T."/>
            <person name="Kim D."/>
            <person name="Ryu S."/>
            <person name="Kim W."/>
        </authorList>
    </citation>
    <scope>NUCLEOTIDE SEQUENCE [LARGE SCALE GENOMIC DNA]</scope>
    <source>
        <tissue evidence="1">Muscle</tissue>
    </source>
</reference>
<name>A0A5B7K9Q7_PORTR</name>
<evidence type="ECO:0000313" key="2">
    <source>
        <dbReference type="Proteomes" id="UP000324222"/>
    </source>
</evidence>
<keyword evidence="2" id="KW-1185">Reference proteome</keyword>
<organism evidence="1 2">
    <name type="scientific">Portunus trituberculatus</name>
    <name type="common">Swimming crab</name>
    <name type="synonym">Neptunus trituberculatus</name>
    <dbReference type="NCBI Taxonomy" id="210409"/>
    <lineage>
        <taxon>Eukaryota</taxon>
        <taxon>Metazoa</taxon>
        <taxon>Ecdysozoa</taxon>
        <taxon>Arthropoda</taxon>
        <taxon>Crustacea</taxon>
        <taxon>Multicrustacea</taxon>
        <taxon>Malacostraca</taxon>
        <taxon>Eumalacostraca</taxon>
        <taxon>Eucarida</taxon>
        <taxon>Decapoda</taxon>
        <taxon>Pleocyemata</taxon>
        <taxon>Brachyura</taxon>
        <taxon>Eubrachyura</taxon>
        <taxon>Portunoidea</taxon>
        <taxon>Portunidae</taxon>
        <taxon>Portuninae</taxon>
        <taxon>Portunus</taxon>
    </lineage>
</organism>
<dbReference type="Proteomes" id="UP000324222">
    <property type="component" value="Unassembled WGS sequence"/>
</dbReference>
<proteinExistence type="predicted"/>
<protein>
    <submittedName>
        <fullName evidence="1">Uncharacterized protein</fullName>
    </submittedName>
</protein>
<evidence type="ECO:0000313" key="1">
    <source>
        <dbReference type="EMBL" id="MPD01809.1"/>
    </source>
</evidence>
<dbReference type="EMBL" id="VSRR010128701">
    <property type="protein sequence ID" value="MPD01809.1"/>
    <property type="molecule type" value="Genomic_DNA"/>
</dbReference>
<accession>A0A5B7K9Q7</accession>
<gene>
    <name evidence="1" type="ORF">E2C01_097354</name>
</gene>
<comment type="caution">
    <text evidence="1">The sequence shown here is derived from an EMBL/GenBank/DDBJ whole genome shotgun (WGS) entry which is preliminary data.</text>
</comment>
<sequence length="75" mass="8513">MIILRRNLQQLSERYCSKIHDHPQEEPSAAVHLANVQVWQNTGGIALLLYKKGRGVKVEKIDVRKCEGSEVVMAE</sequence>
<dbReference type="AlphaFoldDB" id="A0A5B7K9Q7"/>